<sequence length="268" mass="30102">MSNTYPYAYEICTDMDRRGETNERESLEGFSPLLYLTEAVGILLIVLVGVWTFEFRGGLAWSSNPALQFNWHPLLMTIGFVFLFANGILIYRSQRTVRKRRLKLIHAGTMIFALLLSLVGSVAVFEFHNALNIPNLYSLHSWVGLTSVILYLCQWLAGFVSFLYPMIQQPLRAAYLPIHVYFGAAAFVGSVASCLLGLTEKAIFSLTNPTAANPTSVPYSKLPPEGILINVIGLVFVVFGGLTIYLVSQERYRRLPRPEDDLLLSRRN</sequence>
<accession>A0ACC2PCP2</accession>
<dbReference type="EMBL" id="CM056742">
    <property type="protein sequence ID" value="KAJ8680359.1"/>
    <property type="molecule type" value="Genomic_DNA"/>
</dbReference>
<proteinExistence type="predicted"/>
<name>A0ACC2PCP2_9HYME</name>
<evidence type="ECO:0000313" key="2">
    <source>
        <dbReference type="Proteomes" id="UP001239111"/>
    </source>
</evidence>
<dbReference type="Proteomes" id="UP001239111">
    <property type="component" value="Chromosome 2"/>
</dbReference>
<organism evidence="1 2">
    <name type="scientific">Eretmocerus hayati</name>
    <dbReference type="NCBI Taxonomy" id="131215"/>
    <lineage>
        <taxon>Eukaryota</taxon>
        <taxon>Metazoa</taxon>
        <taxon>Ecdysozoa</taxon>
        <taxon>Arthropoda</taxon>
        <taxon>Hexapoda</taxon>
        <taxon>Insecta</taxon>
        <taxon>Pterygota</taxon>
        <taxon>Neoptera</taxon>
        <taxon>Endopterygota</taxon>
        <taxon>Hymenoptera</taxon>
        <taxon>Apocrita</taxon>
        <taxon>Proctotrupomorpha</taxon>
        <taxon>Chalcidoidea</taxon>
        <taxon>Aphelinidae</taxon>
        <taxon>Aphelininae</taxon>
        <taxon>Eretmocerus</taxon>
    </lineage>
</organism>
<keyword evidence="2" id="KW-1185">Reference proteome</keyword>
<comment type="caution">
    <text evidence="1">The sequence shown here is derived from an EMBL/GenBank/DDBJ whole genome shotgun (WGS) entry which is preliminary data.</text>
</comment>
<reference evidence="1" key="1">
    <citation type="submission" date="2023-04" db="EMBL/GenBank/DDBJ databases">
        <title>A chromosome-level genome assembly of the parasitoid wasp Eretmocerus hayati.</title>
        <authorList>
            <person name="Zhong Y."/>
            <person name="Liu S."/>
            <person name="Liu Y."/>
        </authorList>
    </citation>
    <scope>NUCLEOTIDE SEQUENCE</scope>
    <source>
        <strain evidence="1">ZJU_SS_LIU_2023</strain>
    </source>
</reference>
<gene>
    <name evidence="1" type="ORF">QAD02_016146</name>
</gene>
<protein>
    <submittedName>
        <fullName evidence="1">Uncharacterized protein</fullName>
    </submittedName>
</protein>
<evidence type="ECO:0000313" key="1">
    <source>
        <dbReference type="EMBL" id="KAJ8680359.1"/>
    </source>
</evidence>